<reference evidence="1" key="1">
    <citation type="submission" date="2022-11" db="EMBL/GenBank/DDBJ databases">
        <title>Genome Sequence of Nemania bipapillata.</title>
        <authorList>
            <person name="Buettner E."/>
        </authorList>
    </citation>
    <scope>NUCLEOTIDE SEQUENCE</scope>
    <source>
        <strain evidence="1">CP14</strain>
    </source>
</reference>
<gene>
    <name evidence="1" type="ORF">ONZ43_g5434</name>
</gene>
<organism evidence="1 2">
    <name type="scientific">Nemania bipapillata</name>
    <dbReference type="NCBI Taxonomy" id="110536"/>
    <lineage>
        <taxon>Eukaryota</taxon>
        <taxon>Fungi</taxon>
        <taxon>Dikarya</taxon>
        <taxon>Ascomycota</taxon>
        <taxon>Pezizomycotina</taxon>
        <taxon>Sordariomycetes</taxon>
        <taxon>Xylariomycetidae</taxon>
        <taxon>Xylariales</taxon>
        <taxon>Xylariaceae</taxon>
        <taxon>Nemania</taxon>
    </lineage>
</organism>
<keyword evidence="2" id="KW-1185">Reference proteome</keyword>
<dbReference type="Proteomes" id="UP001153334">
    <property type="component" value="Unassembled WGS sequence"/>
</dbReference>
<comment type="caution">
    <text evidence="1">The sequence shown here is derived from an EMBL/GenBank/DDBJ whole genome shotgun (WGS) entry which is preliminary data.</text>
</comment>
<evidence type="ECO:0000313" key="2">
    <source>
        <dbReference type="Proteomes" id="UP001153334"/>
    </source>
</evidence>
<proteinExistence type="predicted"/>
<dbReference type="EMBL" id="JAPESX010001680">
    <property type="protein sequence ID" value="KAJ8112257.1"/>
    <property type="molecule type" value="Genomic_DNA"/>
</dbReference>
<sequence length="355" mass="38920">MEQRERDPPVFVSLGMVILDELRFPHLETVTDVPGGSGLYATLGARLFKASPWSIDVGCIVATGCDLPDSTIQLLQSWGMTLLLVRDEEKPCTRGLLQYEDDAFSRNTFSYVTPPLRPSPTHLASSSLLYAASFHFLAVPADLENQVSTLLRMREEQGIKERPLIVWEPAPLGCDSVNLESHFKACAMVDVFSPNRSELRYLIEGKNQDEVGFSRSTVEAHASRFVEAGIGPNKKGLAVIRSGEHGVLILSKKREAEWLPTFYEKGSSKVIDATGAGNAFLGAFAVTLQETNDPREASLRGSVASSYALEQFGPPKLTPSSSPLGELWNGSSVLWRLQELRARISGRGSQKPNVE</sequence>
<name>A0ACC2IAW0_9PEZI</name>
<accession>A0ACC2IAW0</accession>
<protein>
    <submittedName>
        <fullName evidence="1">Uncharacterized protein</fullName>
    </submittedName>
</protein>
<evidence type="ECO:0000313" key="1">
    <source>
        <dbReference type="EMBL" id="KAJ8112257.1"/>
    </source>
</evidence>